<dbReference type="InterPro" id="IPR012885">
    <property type="entry name" value="F-box_Sdz-33"/>
</dbReference>
<dbReference type="eggNOG" id="ENOG502TG2I">
    <property type="taxonomic scope" value="Eukaryota"/>
</dbReference>
<evidence type="ECO:0000259" key="1">
    <source>
        <dbReference type="Pfam" id="PF07735"/>
    </source>
</evidence>
<keyword evidence="3" id="KW-1185">Reference proteome</keyword>
<accession>G0N071</accession>
<proteinExistence type="predicted"/>
<dbReference type="PANTHER" id="PTHR31006">
    <property type="entry name" value="F-BOX DOMAIN-CONTAINING PROTEIN-RELATED-RELATED"/>
    <property type="match status" value="1"/>
</dbReference>
<dbReference type="Proteomes" id="UP000008068">
    <property type="component" value="Unassembled WGS sequence"/>
</dbReference>
<protein>
    <recommendedName>
        <fullName evidence="1">Sdz-33 F-box domain-containing protein</fullName>
    </recommendedName>
</protein>
<organism evidence="3">
    <name type="scientific">Caenorhabditis brenneri</name>
    <name type="common">Nematode worm</name>
    <dbReference type="NCBI Taxonomy" id="135651"/>
    <lineage>
        <taxon>Eukaryota</taxon>
        <taxon>Metazoa</taxon>
        <taxon>Ecdysozoa</taxon>
        <taxon>Nematoda</taxon>
        <taxon>Chromadorea</taxon>
        <taxon>Rhabditida</taxon>
        <taxon>Rhabditina</taxon>
        <taxon>Rhabditomorpha</taxon>
        <taxon>Rhabditoidea</taxon>
        <taxon>Rhabditidae</taxon>
        <taxon>Peloderinae</taxon>
        <taxon>Caenorhabditis</taxon>
    </lineage>
</organism>
<sequence>MNTFKIADFSDAIQPKNKMATEKEIEELLIFIGGFEKWPVLIEDCRREVVKYLDYESRFNLGISSKDDYETVEKTKICVESVEIVDNVRLRCQISQREFDNVSVRIYFPTGSPIEWIISQVGQDTRVQWLHYIPNRDRSVVKEVIWKSCNYYGEAVKFAEKWMKKSNFELETIIVVMAKYPIATSQIKLLPCCKKVIISADDLDSFEWWLKKCPKQLDRLQLNLYSNEEESFTLPSHFLDAPQIMQASRIFFVCRAALSDEQFLKLKSKSIEFESVDVTDRGINKFIRNWVYGTGVPGFKDADLSVTTVLDPEVMVAGLDYVEWDDAFKEEQEVIWKSCDYYEAAVKFTEKWMKKCNFELEAITVAMAKYPFSTSQIKFLPCCKKVSISADDVDSFEWWLEKVPEQLDLLRLADHSGKFELFTLPPNLLNSPQVMQASELDLFCRAVLSNEQFVKLNAKSICLISADVTDEGINQFINNWVNGKGVDGFKTFKLCAIGDRDSEVMVEGLDYVEWDETFENEQNRKSLTFPSGSLNAPQIIQSSKIDFWCRAAFSDEQLLKLNAKSMSFDCVDVTDIGINQFIKNWVNGKGVNDFEKLQLRATGLRDSEVMVAGLGAEEWDQAFGNEHKRFVEDFKSYSGHGRFYQIKSNIDKLSEFSRNFQKLLEIPETSKHLIILAGIQIIKILAGIQDFKLFGGNSI</sequence>
<dbReference type="InterPro" id="IPR042317">
    <property type="entry name" value="She-1-like"/>
</dbReference>
<evidence type="ECO:0000313" key="2">
    <source>
        <dbReference type="EMBL" id="EGT48975.1"/>
    </source>
</evidence>
<dbReference type="Pfam" id="PF07735">
    <property type="entry name" value="FBA_2"/>
    <property type="match status" value="1"/>
</dbReference>
<name>G0N071_CAEBE</name>
<dbReference type="HOGENOM" id="CLU_394427_0_0_1"/>
<gene>
    <name evidence="2" type="ORF">CAEBREN_12472</name>
</gene>
<dbReference type="PANTHER" id="PTHR31006:SF0">
    <property type="entry name" value="F-BOX ASSOCIATED DOMAIN-CONTAINING PROTEIN-RELATED"/>
    <property type="match status" value="1"/>
</dbReference>
<dbReference type="AlphaFoldDB" id="G0N071"/>
<evidence type="ECO:0000313" key="3">
    <source>
        <dbReference type="Proteomes" id="UP000008068"/>
    </source>
</evidence>
<dbReference type="InParanoid" id="G0N071"/>
<dbReference type="EMBL" id="GL379824">
    <property type="protein sequence ID" value="EGT48975.1"/>
    <property type="molecule type" value="Genomic_DNA"/>
</dbReference>
<dbReference type="OrthoDB" id="5909035at2759"/>
<feature type="domain" description="Sdz-33 F-box" evidence="1">
    <location>
        <begin position="551"/>
        <end position="592"/>
    </location>
</feature>
<reference evidence="3" key="1">
    <citation type="submission" date="2011-07" db="EMBL/GenBank/DDBJ databases">
        <authorList>
            <consortium name="Caenorhabditis brenneri Sequencing and Analysis Consortium"/>
            <person name="Wilson R.K."/>
        </authorList>
    </citation>
    <scope>NUCLEOTIDE SEQUENCE [LARGE SCALE GENOMIC DNA]</scope>
    <source>
        <strain evidence="3">PB2801</strain>
    </source>
</reference>